<dbReference type="EMBL" id="QOUI01000004">
    <property type="protein sequence ID" value="RCK69893.1"/>
    <property type="molecule type" value="Genomic_DNA"/>
</dbReference>
<dbReference type="Gene3D" id="3.40.50.150">
    <property type="entry name" value="Vaccinia Virus protein VP39"/>
    <property type="match status" value="1"/>
</dbReference>
<gene>
    <name evidence="8" type="ORF">DT076_07625</name>
</gene>
<dbReference type="SUPFAM" id="SSF53335">
    <property type="entry name" value="S-adenosyl-L-methionine-dependent methyltransferases"/>
    <property type="match status" value="1"/>
</dbReference>
<dbReference type="SMART" id="SM00650">
    <property type="entry name" value="rADc"/>
    <property type="match status" value="1"/>
</dbReference>
<feature type="binding site" evidence="5">
    <location>
        <position position="46"/>
    </location>
    <ligand>
        <name>S-adenosyl-L-methionine</name>
        <dbReference type="ChEBI" id="CHEBI:59789"/>
    </ligand>
</feature>
<evidence type="ECO:0000256" key="2">
    <source>
        <dbReference type="ARBA" id="ARBA00022679"/>
    </source>
</evidence>
<keyword evidence="4 5" id="KW-0694">RNA-binding</keyword>
<evidence type="ECO:0000256" key="3">
    <source>
        <dbReference type="ARBA" id="ARBA00022691"/>
    </source>
</evidence>
<feature type="binding site" evidence="5">
    <location>
        <position position="20"/>
    </location>
    <ligand>
        <name>S-adenosyl-L-methionine</name>
        <dbReference type="ChEBI" id="CHEBI:59789"/>
    </ligand>
</feature>
<organism evidence="8 9">
    <name type="scientific">Desertihabitans brevis</name>
    <dbReference type="NCBI Taxonomy" id="2268447"/>
    <lineage>
        <taxon>Bacteria</taxon>
        <taxon>Bacillati</taxon>
        <taxon>Actinomycetota</taxon>
        <taxon>Actinomycetes</taxon>
        <taxon>Propionibacteriales</taxon>
        <taxon>Propionibacteriaceae</taxon>
        <taxon>Desertihabitans</taxon>
    </lineage>
</organism>
<evidence type="ECO:0000256" key="1">
    <source>
        <dbReference type="ARBA" id="ARBA00022603"/>
    </source>
</evidence>
<dbReference type="InterPro" id="IPR029063">
    <property type="entry name" value="SAM-dependent_MTases_sf"/>
</dbReference>
<sequence>MPGRQRPGRPSGSRRAWGWHPLTADWAERVVEATPVRPGDLVLDLGAGTGALTAPLTRLGAEVLAVELHPGRAARLAERFGGEVRVLAVDLRELRWPRRPFRVVASPPYQLSTELVRGLLGTDRLLSADLVLQRGAVRRLSDGGVRARHARRYRLSEGGRLPRSAFRPPPQVDSSVLRVRRR</sequence>
<reference evidence="8 9" key="1">
    <citation type="submission" date="2018-07" db="EMBL/GenBank/DDBJ databases">
        <title>Desertimonas flava gen. nov. sp. nov.</title>
        <authorList>
            <person name="Liu S."/>
        </authorList>
    </citation>
    <scope>NUCLEOTIDE SEQUENCE [LARGE SCALE GENOMIC DNA]</scope>
    <source>
        <strain evidence="8 9">16Sb5-5</strain>
    </source>
</reference>
<protein>
    <submittedName>
        <fullName evidence="8">Methyltransferase domain-containing protein</fullName>
    </submittedName>
</protein>
<name>A0A367YVJ4_9ACTN</name>
<dbReference type="GO" id="GO:0000179">
    <property type="term" value="F:rRNA (adenine-N6,N6-)-dimethyltransferase activity"/>
    <property type="evidence" value="ECO:0007669"/>
    <property type="project" value="UniProtKB-UniRule"/>
</dbReference>
<dbReference type="CDD" id="cd02440">
    <property type="entry name" value="AdoMet_MTases"/>
    <property type="match status" value="1"/>
</dbReference>
<evidence type="ECO:0000256" key="5">
    <source>
        <dbReference type="PROSITE-ProRule" id="PRU01026"/>
    </source>
</evidence>
<feature type="region of interest" description="Disordered" evidence="6">
    <location>
        <begin position="160"/>
        <end position="182"/>
    </location>
</feature>
<feature type="binding site" evidence="5">
    <location>
        <position position="67"/>
    </location>
    <ligand>
        <name>S-adenosyl-L-methionine</name>
        <dbReference type="ChEBI" id="CHEBI:59789"/>
    </ligand>
</feature>
<keyword evidence="2 5" id="KW-0808">Transferase</keyword>
<evidence type="ECO:0000259" key="7">
    <source>
        <dbReference type="SMART" id="SM00650"/>
    </source>
</evidence>
<keyword evidence="9" id="KW-1185">Reference proteome</keyword>
<comment type="similarity">
    <text evidence="5">Belongs to the class I-like SAM-binding methyltransferase superfamily. rRNA adenine N(6)-methyltransferase family.</text>
</comment>
<evidence type="ECO:0000313" key="9">
    <source>
        <dbReference type="Proteomes" id="UP000252770"/>
    </source>
</evidence>
<evidence type="ECO:0000256" key="4">
    <source>
        <dbReference type="ARBA" id="ARBA00022884"/>
    </source>
</evidence>
<keyword evidence="3 5" id="KW-0949">S-adenosyl-L-methionine</keyword>
<dbReference type="PANTHER" id="PTHR11727">
    <property type="entry name" value="DIMETHYLADENOSINE TRANSFERASE"/>
    <property type="match status" value="1"/>
</dbReference>
<dbReference type="InterPro" id="IPR020598">
    <property type="entry name" value="rRNA_Ade_methylase_Trfase_N"/>
</dbReference>
<dbReference type="PROSITE" id="PS51689">
    <property type="entry name" value="SAM_RNA_A_N6_MT"/>
    <property type="match status" value="1"/>
</dbReference>
<feature type="domain" description="Ribosomal RNA adenine methylase transferase N-terminal" evidence="7">
    <location>
        <begin position="26"/>
        <end position="182"/>
    </location>
</feature>
<proteinExistence type="inferred from homology"/>
<feature type="binding site" evidence="5">
    <location>
        <position position="22"/>
    </location>
    <ligand>
        <name>S-adenosyl-L-methionine</name>
        <dbReference type="ChEBI" id="CHEBI:59789"/>
    </ligand>
</feature>
<feature type="binding site" evidence="5">
    <location>
        <position position="90"/>
    </location>
    <ligand>
        <name>S-adenosyl-L-methionine</name>
        <dbReference type="ChEBI" id="CHEBI:59789"/>
    </ligand>
</feature>
<dbReference type="AlphaFoldDB" id="A0A367YVJ4"/>
<evidence type="ECO:0000313" key="8">
    <source>
        <dbReference type="EMBL" id="RCK69893.1"/>
    </source>
</evidence>
<accession>A0A367YVJ4</accession>
<dbReference type="GO" id="GO:0003723">
    <property type="term" value="F:RNA binding"/>
    <property type="evidence" value="ECO:0007669"/>
    <property type="project" value="UniProtKB-UniRule"/>
</dbReference>
<dbReference type="RefSeq" id="WP_114126079.1">
    <property type="nucleotide sequence ID" value="NZ_QOUI01000004.1"/>
</dbReference>
<dbReference type="PANTHER" id="PTHR11727:SF27">
    <property type="entry name" value="RIBOSOMAL RNA SMALL SUBUNIT METHYLTRANSFERASE, CHLOROPLASTIC"/>
    <property type="match status" value="1"/>
</dbReference>
<feature type="binding site" evidence="5">
    <location>
        <position position="106"/>
    </location>
    <ligand>
        <name>S-adenosyl-L-methionine</name>
        <dbReference type="ChEBI" id="CHEBI:59789"/>
    </ligand>
</feature>
<keyword evidence="1 5" id="KW-0489">Methyltransferase</keyword>
<comment type="caution">
    <text evidence="8">The sequence shown here is derived from an EMBL/GenBank/DDBJ whole genome shotgun (WGS) entry which is preliminary data.</text>
</comment>
<dbReference type="InterPro" id="IPR001737">
    <property type="entry name" value="KsgA/Erm"/>
</dbReference>
<dbReference type="Pfam" id="PF00398">
    <property type="entry name" value="RrnaAD"/>
    <property type="match status" value="1"/>
</dbReference>
<dbReference type="Proteomes" id="UP000252770">
    <property type="component" value="Unassembled WGS sequence"/>
</dbReference>
<evidence type="ECO:0000256" key="6">
    <source>
        <dbReference type="SAM" id="MobiDB-lite"/>
    </source>
</evidence>